<dbReference type="Proteomes" id="UP000473574">
    <property type="component" value="Unassembled WGS sequence"/>
</dbReference>
<dbReference type="PANTHER" id="PTHR43685:SF2">
    <property type="entry name" value="GLYCOSYLTRANSFERASE 2-LIKE DOMAIN-CONTAINING PROTEIN"/>
    <property type="match status" value="1"/>
</dbReference>
<dbReference type="Gene3D" id="3.90.550.10">
    <property type="entry name" value="Spore Coat Polysaccharide Biosynthesis Protein SpsA, Chain A"/>
    <property type="match status" value="1"/>
</dbReference>
<organism evidence="2 3">
    <name type="scientific">Adonisia turfae CCMR0082</name>
    <dbReference type="NCBI Taxonomy" id="2304604"/>
    <lineage>
        <taxon>Bacteria</taxon>
        <taxon>Bacillati</taxon>
        <taxon>Cyanobacteriota</taxon>
        <taxon>Adonisia</taxon>
        <taxon>Adonisia turfae</taxon>
    </lineage>
</organism>
<keyword evidence="2" id="KW-0808">Transferase</keyword>
<gene>
    <name evidence="2" type="ORF">D0962_33635</name>
</gene>
<sequence>MMDNPLEKTHNSELPLISVIIPTYNRPAYLKEAIASVVNQTYANLEIIVSDDCSDHSPEDMVNSFQDPRLRLRRNSRNLGVGLNTSYAFAESNGKYVASLNDDDRWASDFLETLVQPLEENSELVLAFCDYYVIDDNGIVQWSASKKQTQKEKRHHLQEGVYQPFWKIGLVDQAVFTASAALIRRAAVPWEQLFKAGVFWDYYIAYLACRSGKGAYYCDERLAYYRVHAQSENMVSGSRNIQAKIRKGKAATFCHQQFMEDENLQDYRPYFQRELAHASTTLGIGFLRLGQLDDARFHLKQALRHQTFNLRTLVALSASYLPQSMAYSLAHMRSPGLFTRFR</sequence>
<name>A0A6M0SGK5_9CYAN</name>
<accession>A0A6M0SGK5</accession>
<dbReference type="EMBL" id="QZCE01000002">
    <property type="protein sequence ID" value="NEZ67647.1"/>
    <property type="molecule type" value="Genomic_DNA"/>
</dbReference>
<reference evidence="2 3" key="1">
    <citation type="journal article" date="2020" name="Microb. Ecol.">
        <title>Ecogenomics of the Marine Benthic Filamentous Cyanobacterium Adonisia.</title>
        <authorList>
            <person name="Walter J.M."/>
            <person name="Coutinho F.H."/>
            <person name="Leomil L."/>
            <person name="Hargreaves P.I."/>
            <person name="Campeao M.E."/>
            <person name="Vieira V.V."/>
            <person name="Silva B.S."/>
            <person name="Fistarol G.O."/>
            <person name="Salomon P.S."/>
            <person name="Sawabe T."/>
            <person name="Mino S."/>
            <person name="Hosokawa M."/>
            <person name="Miyashita H."/>
            <person name="Maruyama F."/>
            <person name="van Verk M.C."/>
            <person name="Dutilh B.E."/>
            <person name="Thompson C.C."/>
            <person name="Thompson F.L."/>
        </authorList>
    </citation>
    <scope>NUCLEOTIDE SEQUENCE [LARGE SCALE GENOMIC DNA]</scope>
    <source>
        <strain evidence="2 3">CCMR0082</strain>
    </source>
</reference>
<feature type="domain" description="Glycosyltransferase 2-like" evidence="1">
    <location>
        <begin position="18"/>
        <end position="144"/>
    </location>
</feature>
<evidence type="ECO:0000313" key="2">
    <source>
        <dbReference type="EMBL" id="NEZ67647.1"/>
    </source>
</evidence>
<evidence type="ECO:0000259" key="1">
    <source>
        <dbReference type="Pfam" id="PF00535"/>
    </source>
</evidence>
<dbReference type="InterPro" id="IPR050834">
    <property type="entry name" value="Glycosyltransf_2"/>
</dbReference>
<dbReference type="GO" id="GO:0016740">
    <property type="term" value="F:transferase activity"/>
    <property type="evidence" value="ECO:0007669"/>
    <property type="project" value="UniProtKB-KW"/>
</dbReference>
<evidence type="ECO:0000313" key="3">
    <source>
        <dbReference type="Proteomes" id="UP000473574"/>
    </source>
</evidence>
<dbReference type="PANTHER" id="PTHR43685">
    <property type="entry name" value="GLYCOSYLTRANSFERASE"/>
    <property type="match status" value="1"/>
</dbReference>
<protein>
    <submittedName>
        <fullName evidence="2">Glycosyltransferase</fullName>
    </submittedName>
</protein>
<comment type="caution">
    <text evidence="2">The sequence shown here is derived from an EMBL/GenBank/DDBJ whole genome shotgun (WGS) entry which is preliminary data.</text>
</comment>
<dbReference type="InterPro" id="IPR001173">
    <property type="entry name" value="Glyco_trans_2-like"/>
</dbReference>
<dbReference type="AlphaFoldDB" id="A0A6M0SGK5"/>
<dbReference type="Pfam" id="PF00535">
    <property type="entry name" value="Glycos_transf_2"/>
    <property type="match status" value="1"/>
</dbReference>
<dbReference type="RefSeq" id="WP_163670880.1">
    <property type="nucleotide sequence ID" value="NZ_QZCE01000002.1"/>
</dbReference>
<dbReference type="InterPro" id="IPR029044">
    <property type="entry name" value="Nucleotide-diphossugar_trans"/>
</dbReference>
<proteinExistence type="predicted"/>
<dbReference type="SUPFAM" id="SSF53448">
    <property type="entry name" value="Nucleotide-diphospho-sugar transferases"/>
    <property type="match status" value="1"/>
</dbReference>